<organism evidence="1 2">
    <name type="scientific">Anaerotignum neopropionicum</name>
    <dbReference type="NCBI Taxonomy" id="36847"/>
    <lineage>
        <taxon>Bacteria</taxon>
        <taxon>Bacillati</taxon>
        <taxon>Bacillota</taxon>
        <taxon>Clostridia</taxon>
        <taxon>Lachnospirales</taxon>
        <taxon>Anaerotignaceae</taxon>
        <taxon>Anaerotignum</taxon>
    </lineage>
</organism>
<comment type="caution">
    <text evidence="1">The sequence shown here is derived from an EMBL/GenBank/DDBJ whole genome shotgun (WGS) entry which is preliminary data.</text>
</comment>
<dbReference type="AlphaFoldDB" id="A0A136WE71"/>
<dbReference type="RefSeq" id="WP_066087822.1">
    <property type="nucleotide sequence ID" value="NZ_LRVM01000005.1"/>
</dbReference>
<reference evidence="1 2" key="1">
    <citation type="submission" date="2016-01" db="EMBL/GenBank/DDBJ databases">
        <title>Genome sequence of Clostridium neopropionicum X4, DSM-3847.</title>
        <authorList>
            <person name="Poehlein A."/>
            <person name="Beck M.H."/>
            <person name="Bengelsdorf F.R."/>
            <person name="Daniel R."/>
            <person name="Duerre P."/>
        </authorList>
    </citation>
    <scope>NUCLEOTIDE SEQUENCE [LARGE SCALE GENOMIC DNA]</scope>
    <source>
        <strain evidence="1 2">DSM-3847</strain>
    </source>
</reference>
<evidence type="ECO:0000313" key="1">
    <source>
        <dbReference type="EMBL" id="KXL52815.1"/>
    </source>
</evidence>
<dbReference type="EMBL" id="LRVM01000005">
    <property type="protein sequence ID" value="KXL52815.1"/>
    <property type="molecule type" value="Genomic_DNA"/>
</dbReference>
<sequence>MDIQELVKQTIQATTDATVKELKKQGLMKKEGQTPFQKTETLLYSYSKFEAAVKQKHQEIQDIEKHGVACKSKSFVQWSKNAPLSDLSQELEKKDNAIDQLKKAIIKTESYISEIDIALNGIADDPYFDIIPMKYFEGQTREEIAEHFEVDVSTISRQKNRLVNILQIRLFPVDVFETIFN</sequence>
<gene>
    <name evidence="1" type="ORF">CLNEO_18380</name>
</gene>
<accession>A0A136WE71</accession>
<dbReference type="SUPFAM" id="SSF88659">
    <property type="entry name" value="Sigma3 and sigma4 domains of RNA polymerase sigma factors"/>
    <property type="match status" value="1"/>
</dbReference>
<keyword evidence="2" id="KW-1185">Reference proteome</keyword>
<evidence type="ECO:0000313" key="2">
    <source>
        <dbReference type="Proteomes" id="UP000070539"/>
    </source>
</evidence>
<dbReference type="OrthoDB" id="1667023at2"/>
<protein>
    <submittedName>
        <fullName evidence="1">Uncharacterized protein</fullName>
    </submittedName>
</protein>
<dbReference type="Proteomes" id="UP000070539">
    <property type="component" value="Unassembled WGS sequence"/>
</dbReference>
<proteinExistence type="predicted"/>
<dbReference type="STRING" id="36847.CLNEO_18380"/>
<dbReference type="InterPro" id="IPR013324">
    <property type="entry name" value="RNA_pol_sigma_r3/r4-like"/>
</dbReference>
<name>A0A136WE71_9FIRM</name>